<evidence type="ECO:0008006" key="4">
    <source>
        <dbReference type="Google" id="ProtNLM"/>
    </source>
</evidence>
<keyword evidence="3" id="KW-1185">Reference proteome</keyword>
<evidence type="ECO:0000256" key="1">
    <source>
        <dbReference type="SAM" id="SignalP"/>
    </source>
</evidence>
<evidence type="ECO:0000313" key="3">
    <source>
        <dbReference type="Proteomes" id="UP001549749"/>
    </source>
</evidence>
<gene>
    <name evidence="2" type="ORF">ABR189_19500</name>
</gene>
<feature type="chain" id="PRO_5045453975" description="PepSY-like beta-lactamase-inhibitor" evidence="1">
    <location>
        <begin position="22"/>
        <end position="150"/>
    </location>
</feature>
<proteinExistence type="predicted"/>
<dbReference type="Proteomes" id="UP001549749">
    <property type="component" value="Unassembled WGS sequence"/>
</dbReference>
<keyword evidence="1" id="KW-0732">Signal</keyword>
<sequence length="150" mass="17022">MKKLIVTLGIAALLSVQAVVAAPDPAVANKKIAASFREAFVNAEHVRWYSTDYKTYTAKFLLGESRVTAFFDVSGKLIATHRYITADQLPLNVSTNLQRRYPNQQIFCVVEYRVDDHTAYFITLENEKYWTSVKATADGELTTRQRLRKA</sequence>
<dbReference type="SUPFAM" id="SSF160574">
    <property type="entry name" value="BT0923-like"/>
    <property type="match status" value="1"/>
</dbReference>
<accession>A0ABV2T971</accession>
<comment type="caution">
    <text evidence="2">The sequence shown here is derived from an EMBL/GenBank/DDBJ whole genome shotgun (WGS) entry which is preliminary data.</text>
</comment>
<dbReference type="EMBL" id="JBEXAC010000002">
    <property type="protein sequence ID" value="MET6999583.1"/>
    <property type="molecule type" value="Genomic_DNA"/>
</dbReference>
<name>A0ABV2T971_9BACT</name>
<dbReference type="Gene3D" id="3.10.450.360">
    <property type="match status" value="1"/>
</dbReference>
<dbReference type="RefSeq" id="WP_354662147.1">
    <property type="nucleotide sequence ID" value="NZ_JBEXAC010000002.1"/>
</dbReference>
<reference evidence="2 3" key="1">
    <citation type="submission" date="2024-06" db="EMBL/GenBank/DDBJ databases">
        <title>Chitinophaga defluvii sp. nov., isolated from municipal sewage.</title>
        <authorList>
            <person name="Zhang L."/>
        </authorList>
    </citation>
    <scope>NUCLEOTIDE SEQUENCE [LARGE SCALE GENOMIC DNA]</scope>
    <source>
        <strain evidence="2 3">H8</strain>
    </source>
</reference>
<evidence type="ECO:0000313" key="2">
    <source>
        <dbReference type="EMBL" id="MET6999583.1"/>
    </source>
</evidence>
<feature type="signal peptide" evidence="1">
    <location>
        <begin position="1"/>
        <end position="21"/>
    </location>
</feature>
<protein>
    <recommendedName>
        <fullName evidence="4">PepSY-like beta-lactamase-inhibitor</fullName>
    </recommendedName>
</protein>
<organism evidence="2 3">
    <name type="scientific">Chitinophaga defluvii</name>
    <dbReference type="NCBI Taxonomy" id="3163343"/>
    <lineage>
        <taxon>Bacteria</taxon>
        <taxon>Pseudomonadati</taxon>
        <taxon>Bacteroidota</taxon>
        <taxon>Chitinophagia</taxon>
        <taxon>Chitinophagales</taxon>
        <taxon>Chitinophagaceae</taxon>
        <taxon>Chitinophaga</taxon>
    </lineage>
</organism>